<evidence type="ECO:0000313" key="1">
    <source>
        <dbReference type="EMBL" id="EPE04623.1"/>
    </source>
</evidence>
<dbReference type="OMA" id="PWINLIP"/>
<sequence length="682" mass="77302">MATLRPNQGDVAETSDDEGYQLMVAGASQQVDNKKASAMYLRKHGDEIHEALDVTVNPTIYSEKRGQMELFRTPEVEDMLVWYKNEHKDVCFDVLRCSWDDVFGQMARARGDHDAAVSRKGNMFKYLWRKAGTKKEAVEPWLQLFPDEYGLSIVRGAIGIFFHMAEKTHQREKSILDGFETITDVIHSAMSKGISFYDNPEMHACCQELQDSIIKGVADLIWVLKGEARGKNMFEKFKNKHDKKKSINIEALVKKVQKKSTELDQCAARILAEKTFETNQNTSDLKKEAIVSRGLLAGVADKQEYHLEITESTSADVKTLGRDIQYLGAAASGLDQTVKKGLLQIENFVTNTASDRYRLLIAKEVQNAVMDDYSNMFHEFREQHREMFLENQRLSQQLLRAITPIPHEDVVYIGRVDLFAWMDVPFSFVNDDLRLVSTQASRFDRRLQEQAQSTLLTPGFRHWVMSQYSQILLVDGNMSSATRSAISPMSMLCTVLPSGLEIIFERENVLVLHYFCSLHTSASDNVSGPVGMMRTLVHELASFVVQLHPGRADFALGHLRGTTTERYIHDLRSYNIGALALTFERLLRLVPHHIKVFCVIDGVADFETDTYAGELAYAVQKLDDIIARNEHTLKVFLTCPYRSTYLVPEGIIDRRDHVVAEVGGRGGLGHMSERSVSNWASR</sequence>
<gene>
    <name evidence="1" type="ORF">F503_06172</name>
</gene>
<dbReference type="HOGENOM" id="CLU_027356_0_0_1"/>
<reference evidence="1 2" key="1">
    <citation type="journal article" date="2013" name="BMC Genomics">
        <title>The genome and transcriptome of the pine saprophyte Ophiostoma piceae, and a comparison with the bark beetle-associated pine pathogen Grosmannia clavigera.</title>
        <authorList>
            <person name="Haridas S."/>
            <person name="Wang Y."/>
            <person name="Lim L."/>
            <person name="Massoumi Alamouti S."/>
            <person name="Jackman S."/>
            <person name="Docking R."/>
            <person name="Robertson G."/>
            <person name="Birol I."/>
            <person name="Bohlmann J."/>
            <person name="Breuil C."/>
        </authorList>
    </citation>
    <scope>NUCLEOTIDE SEQUENCE [LARGE SCALE GENOMIC DNA]</scope>
    <source>
        <strain evidence="1 2">UAMH 11346</strain>
    </source>
</reference>
<evidence type="ECO:0000313" key="2">
    <source>
        <dbReference type="Proteomes" id="UP000016923"/>
    </source>
</evidence>
<dbReference type="Proteomes" id="UP000016923">
    <property type="component" value="Unassembled WGS sequence"/>
</dbReference>
<dbReference type="OrthoDB" id="5419927at2759"/>
<accession>S3CE53</accession>
<dbReference type="PANTHER" id="PTHR40619">
    <property type="entry name" value="FUNGAL STAND N-TERMINAL GOODBYE DOMAIN-CONTAINING PROTEIN"/>
    <property type="match status" value="1"/>
</dbReference>
<keyword evidence="2" id="KW-1185">Reference proteome</keyword>
<name>S3CE53_OPHP1</name>
<dbReference type="eggNOG" id="ENOG502SHRF">
    <property type="taxonomic scope" value="Eukaryota"/>
</dbReference>
<proteinExistence type="predicted"/>
<dbReference type="EMBL" id="KE148159">
    <property type="protein sequence ID" value="EPE04623.1"/>
    <property type="molecule type" value="Genomic_DNA"/>
</dbReference>
<dbReference type="STRING" id="1262450.S3CE53"/>
<dbReference type="VEuPathDB" id="FungiDB:F503_06172"/>
<protein>
    <submittedName>
        <fullName evidence="1">Uncharacterized protein</fullName>
    </submittedName>
</protein>
<dbReference type="PANTHER" id="PTHR40619:SF3">
    <property type="entry name" value="FUNGAL STAND N-TERMINAL GOODBYE DOMAIN-CONTAINING PROTEIN"/>
    <property type="match status" value="1"/>
</dbReference>
<organism evidence="1 2">
    <name type="scientific">Ophiostoma piceae (strain UAMH 11346)</name>
    <name type="common">Sap stain fungus</name>
    <dbReference type="NCBI Taxonomy" id="1262450"/>
    <lineage>
        <taxon>Eukaryota</taxon>
        <taxon>Fungi</taxon>
        <taxon>Dikarya</taxon>
        <taxon>Ascomycota</taxon>
        <taxon>Pezizomycotina</taxon>
        <taxon>Sordariomycetes</taxon>
        <taxon>Sordariomycetidae</taxon>
        <taxon>Ophiostomatales</taxon>
        <taxon>Ophiostomataceae</taxon>
        <taxon>Ophiostoma</taxon>
    </lineage>
</organism>
<dbReference type="AlphaFoldDB" id="S3CE53"/>